<proteinExistence type="predicted"/>
<dbReference type="OrthoDB" id="9780518at2"/>
<comment type="similarity">
    <text evidence="1">To bacterial alkanal monooxygenase alpha and beta chains.</text>
</comment>
<name>A0A4R6WT90_9SPHI</name>
<dbReference type="GO" id="GO:0005829">
    <property type="term" value="C:cytosol"/>
    <property type="evidence" value="ECO:0007669"/>
    <property type="project" value="TreeGrafter"/>
</dbReference>
<evidence type="ECO:0000256" key="2">
    <source>
        <dbReference type="ARBA" id="ARBA00074555"/>
    </source>
</evidence>
<accession>A0A4R6WT90</accession>
<dbReference type="RefSeq" id="WP_133583720.1">
    <property type="nucleotide sequence ID" value="NZ_SNYV01000011.1"/>
</dbReference>
<reference evidence="4 5" key="1">
    <citation type="submission" date="2019-03" db="EMBL/GenBank/DDBJ databases">
        <title>Genomic Encyclopedia of Archaeal and Bacterial Type Strains, Phase II (KMG-II): from individual species to whole genera.</title>
        <authorList>
            <person name="Goeker M."/>
        </authorList>
    </citation>
    <scope>NUCLEOTIDE SEQUENCE [LARGE SCALE GENOMIC DNA]</scope>
    <source>
        <strain evidence="4 5">DSM 28353</strain>
    </source>
</reference>
<evidence type="ECO:0000313" key="4">
    <source>
        <dbReference type="EMBL" id="TDQ79966.1"/>
    </source>
</evidence>
<dbReference type="Gene3D" id="3.20.20.30">
    <property type="entry name" value="Luciferase-like domain"/>
    <property type="match status" value="1"/>
</dbReference>
<evidence type="ECO:0000313" key="5">
    <source>
        <dbReference type="Proteomes" id="UP000295292"/>
    </source>
</evidence>
<dbReference type="Pfam" id="PF00296">
    <property type="entry name" value="Bac_luciferase"/>
    <property type="match status" value="1"/>
</dbReference>
<evidence type="ECO:0000256" key="1">
    <source>
        <dbReference type="ARBA" id="ARBA00007789"/>
    </source>
</evidence>
<dbReference type="EMBL" id="SNYV01000011">
    <property type="protein sequence ID" value="TDQ79966.1"/>
    <property type="molecule type" value="Genomic_DNA"/>
</dbReference>
<dbReference type="InterPro" id="IPR011251">
    <property type="entry name" value="Luciferase-like_dom"/>
</dbReference>
<gene>
    <name evidence="4" type="ORF">CLV99_1420</name>
</gene>
<dbReference type="GO" id="GO:0016705">
    <property type="term" value="F:oxidoreductase activity, acting on paired donors, with incorporation or reduction of molecular oxygen"/>
    <property type="evidence" value="ECO:0007669"/>
    <property type="project" value="InterPro"/>
</dbReference>
<dbReference type="InterPro" id="IPR050766">
    <property type="entry name" value="Bact_Lucif_Oxidored"/>
</dbReference>
<dbReference type="NCBIfam" id="TIGR03558">
    <property type="entry name" value="oxido_grp_1"/>
    <property type="match status" value="1"/>
</dbReference>
<dbReference type="PANTHER" id="PTHR30137">
    <property type="entry name" value="LUCIFERASE-LIKE MONOOXYGENASE"/>
    <property type="match status" value="1"/>
</dbReference>
<keyword evidence="5" id="KW-1185">Reference proteome</keyword>
<feature type="domain" description="Luciferase-like" evidence="3">
    <location>
        <begin position="19"/>
        <end position="296"/>
    </location>
</feature>
<sequence>MEKIKISALELATICKNSNASEAIQRAVTGAQHIEDLGFHRIWLAEHHNMPHIASSATAVLIGHIAGKTSKIRVGSGGIMLPNHTPLVVAEQFGTLESIYPGRIDMGLGRAPGTDQLTAMALRRNNLNTSFYFKDDILELQRYLDENNVDAKVRAFPGEGLNIPIYILGSSTDSAYLAAELGLPYAFAAHFAPAMLEQASEIYYSNFKPSPTLAAPYFIICVNIVAAKSQEEAQFLSTSLFNMFAGILTNLRKPLSPPTEKPVYHGIPEIEEAVNRMVSCTFIGTESTIKSEVSAFAKKYKAHEIMTTNYIFDEAKRLESFDIIASALL</sequence>
<evidence type="ECO:0000259" key="3">
    <source>
        <dbReference type="Pfam" id="PF00296"/>
    </source>
</evidence>
<dbReference type="FunFam" id="3.20.20.30:FF:000002">
    <property type="entry name" value="LLM class flavin-dependent oxidoreductase"/>
    <property type="match status" value="1"/>
</dbReference>
<organism evidence="4 5">
    <name type="scientific">Sphingobacterium yanglingense</name>
    <dbReference type="NCBI Taxonomy" id="1437280"/>
    <lineage>
        <taxon>Bacteria</taxon>
        <taxon>Pseudomonadati</taxon>
        <taxon>Bacteroidota</taxon>
        <taxon>Sphingobacteriia</taxon>
        <taxon>Sphingobacteriales</taxon>
        <taxon>Sphingobacteriaceae</taxon>
        <taxon>Sphingobacterium</taxon>
    </lineage>
</organism>
<dbReference type="PANTHER" id="PTHR30137:SF6">
    <property type="entry name" value="LUCIFERASE-LIKE MONOOXYGENASE"/>
    <property type="match status" value="1"/>
</dbReference>
<dbReference type="AlphaFoldDB" id="A0A4R6WT90"/>
<dbReference type="InterPro" id="IPR019949">
    <property type="entry name" value="CmoO-like"/>
</dbReference>
<dbReference type="InterPro" id="IPR036661">
    <property type="entry name" value="Luciferase-like_sf"/>
</dbReference>
<dbReference type="SUPFAM" id="SSF51679">
    <property type="entry name" value="Bacterial luciferase-like"/>
    <property type="match status" value="1"/>
</dbReference>
<dbReference type="Proteomes" id="UP000295292">
    <property type="component" value="Unassembled WGS sequence"/>
</dbReference>
<comment type="caution">
    <text evidence="4">The sequence shown here is derived from an EMBL/GenBank/DDBJ whole genome shotgun (WGS) entry which is preliminary data.</text>
</comment>
<protein>
    <recommendedName>
        <fullName evidence="2">Luciferase-like monooxygenase</fullName>
    </recommendedName>
</protein>